<evidence type="ECO:0000256" key="1">
    <source>
        <dbReference type="ARBA" id="ARBA00004141"/>
    </source>
</evidence>
<dbReference type="RefSeq" id="XP_037146965.1">
    <property type="nucleotide sequence ID" value="XM_037297764.1"/>
</dbReference>
<gene>
    <name evidence="9" type="ORF">HO133_006868</name>
</gene>
<feature type="transmembrane region" description="Helical" evidence="7">
    <location>
        <begin position="584"/>
        <end position="609"/>
    </location>
</feature>
<feature type="transmembrane region" description="Helical" evidence="7">
    <location>
        <begin position="761"/>
        <end position="783"/>
    </location>
</feature>
<feature type="compositionally biased region" description="Low complexity" evidence="6">
    <location>
        <begin position="98"/>
        <end position="112"/>
    </location>
</feature>
<feature type="transmembrane region" description="Helical" evidence="7">
    <location>
        <begin position="396"/>
        <end position="415"/>
    </location>
</feature>
<evidence type="ECO:0000313" key="10">
    <source>
        <dbReference type="Proteomes" id="UP000593566"/>
    </source>
</evidence>
<dbReference type="AlphaFoldDB" id="A0A8H6C4V0"/>
<evidence type="ECO:0000256" key="3">
    <source>
        <dbReference type="ARBA" id="ARBA00022692"/>
    </source>
</evidence>
<protein>
    <recommendedName>
        <fullName evidence="8">Major facilitator superfamily (MFS) profile domain-containing protein</fullName>
    </recommendedName>
</protein>
<comment type="subcellular location">
    <subcellularLocation>
        <location evidence="1">Membrane</location>
        <topology evidence="1">Multi-pass membrane protein</topology>
    </subcellularLocation>
</comment>
<comment type="similarity">
    <text evidence="2">Belongs to the major facilitator superfamily.</text>
</comment>
<feature type="region of interest" description="Disordered" evidence="6">
    <location>
        <begin position="1"/>
        <end position="194"/>
    </location>
</feature>
<feature type="region of interest" description="Disordered" evidence="6">
    <location>
        <begin position="210"/>
        <end position="265"/>
    </location>
</feature>
<evidence type="ECO:0000256" key="2">
    <source>
        <dbReference type="ARBA" id="ARBA00008335"/>
    </source>
</evidence>
<feature type="transmembrane region" description="Helical" evidence="7">
    <location>
        <begin position="427"/>
        <end position="446"/>
    </location>
</feature>
<dbReference type="GO" id="GO:0016020">
    <property type="term" value="C:membrane"/>
    <property type="evidence" value="ECO:0007669"/>
    <property type="project" value="UniProtKB-SubCell"/>
</dbReference>
<dbReference type="GeneID" id="59335268"/>
<feature type="transmembrane region" description="Helical" evidence="7">
    <location>
        <begin position="629"/>
        <end position="648"/>
    </location>
</feature>
<accession>A0A8H6C4V0</accession>
<dbReference type="SUPFAM" id="SSF103473">
    <property type="entry name" value="MFS general substrate transporter"/>
    <property type="match status" value="1"/>
</dbReference>
<dbReference type="Gene3D" id="1.20.1250.20">
    <property type="entry name" value="MFS general substrate transporter like domains"/>
    <property type="match status" value="1"/>
</dbReference>
<dbReference type="GO" id="GO:0022857">
    <property type="term" value="F:transmembrane transporter activity"/>
    <property type="evidence" value="ECO:0007669"/>
    <property type="project" value="InterPro"/>
</dbReference>
<dbReference type="Proteomes" id="UP000593566">
    <property type="component" value="Unassembled WGS sequence"/>
</dbReference>
<feature type="compositionally biased region" description="Basic and acidic residues" evidence="6">
    <location>
        <begin position="294"/>
        <end position="315"/>
    </location>
</feature>
<evidence type="ECO:0000313" key="9">
    <source>
        <dbReference type="EMBL" id="KAF6217530.1"/>
    </source>
</evidence>
<feature type="transmembrane region" description="Helical" evidence="7">
    <location>
        <begin position="452"/>
        <end position="473"/>
    </location>
</feature>
<evidence type="ECO:0000256" key="6">
    <source>
        <dbReference type="SAM" id="MobiDB-lite"/>
    </source>
</evidence>
<dbReference type="PANTHER" id="PTHR23502">
    <property type="entry name" value="MAJOR FACILITATOR SUPERFAMILY"/>
    <property type="match status" value="1"/>
</dbReference>
<reference evidence="9 10" key="1">
    <citation type="journal article" date="2020" name="Genomics">
        <title>Complete, high-quality genomes from long-read metagenomic sequencing of two wolf lichen thalli reveals enigmatic genome architecture.</title>
        <authorList>
            <person name="McKenzie S.K."/>
            <person name="Walston R.F."/>
            <person name="Allen J.L."/>
        </authorList>
    </citation>
    <scope>NUCLEOTIDE SEQUENCE [LARGE SCALE GENOMIC DNA]</scope>
    <source>
        <strain evidence="9">WasteWater1</strain>
    </source>
</reference>
<dbReference type="EMBL" id="JACCJB010000027">
    <property type="protein sequence ID" value="KAF6217530.1"/>
    <property type="molecule type" value="Genomic_DNA"/>
</dbReference>
<sequence>MNAEYALAEAIGGDKNESLEKQREQTAALEGHDADMPTETQSIASTEAFATPTQESHPIFPSHAPSPALPESHNATATAETQSLASTTDAFSEAPEQPSATASVAAASSVPPQGQHAGLSAINKPSPAGLAPSTISQWVPEKASSSPSEDRMTTGRTVPAALGGVGLPSFEKALIPGPDEKDTRIAPGAASGSATKAYLSAPEAISSTNLEIVPGTASKAPTSTKPEVIPASVPETAPDFVPEAAPSTDPEKAFDSAPEAASNTDPEKVLISAFPVPNGKASPAGSSLEKEIDLEAGHRSEDSDKKEPETIKTEADPNIVDWDGPDDPKNPINWSEKLKWANVAVIASITFLTQVNLQASPIGYKMLTDNSPLASSMLAPAVPEVMTEFKSTNEELASFVVSVYILGYAFGPITIAPLSELYGRVPVYHVCNVLFIVFTIACAVSSNLNMLIGWRFLQGTFGSCPLTIGGGTISDMIIQQKRGGVMAIWALGPLMGPVIGPVAGGYLAQAKGWRWIFWVIAMAAGVITISAFLSLRETYPPIILERKAKKLRKETGNENLRSKLASPLSPAALFKVSIVRPMKLLFFSPIVLALSTYMAVVYGYLYLLFTTITEVYENQYHFSQGSVGLTYLGIGVGSLFGVVIFGIASDRILKAKSKTGEMKAEYRLPPMIPGSFIIPIGLFLYGWTADKHVFWIVPIIGTGMVGLGLLATFMPIQTYLVDAFTIYAASALAANTVLRSLIGALLPLAGQKMYATLGLGWGNSLLAFIAVAMCPIPIIFYKYGERIRKSPRFQIKL</sequence>
<dbReference type="CDD" id="cd17323">
    <property type="entry name" value="MFS_Tpo1_MDR_like"/>
    <property type="match status" value="1"/>
</dbReference>
<dbReference type="PANTHER" id="PTHR23502:SF68">
    <property type="entry name" value="MULTIDRUG TRANSPORTER, PUTATIVE (AFU_ORTHOLOGUE AFUA_3G01120)-RELATED"/>
    <property type="match status" value="1"/>
</dbReference>
<feature type="transmembrane region" description="Helical" evidence="7">
    <location>
        <begin position="726"/>
        <end position="749"/>
    </location>
</feature>
<dbReference type="InterPro" id="IPR036259">
    <property type="entry name" value="MFS_trans_sf"/>
</dbReference>
<feature type="transmembrane region" description="Helical" evidence="7">
    <location>
        <begin position="485"/>
        <end position="509"/>
    </location>
</feature>
<evidence type="ECO:0000256" key="7">
    <source>
        <dbReference type="SAM" id="Phobius"/>
    </source>
</evidence>
<evidence type="ECO:0000256" key="5">
    <source>
        <dbReference type="ARBA" id="ARBA00023136"/>
    </source>
</evidence>
<dbReference type="InterPro" id="IPR011701">
    <property type="entry name" value="MFS"/>
</dbReference>
<feature type="compositionally biased region" description="Polar residues" evidence="6">
    <location>
        <begin position="133"/>
        <end position="147"/>
    </location>
</feature>
<feature type="transmembrane region" description="Helical" evidence="7">
    <location>
        <begin position="515"/>
        <end position="535"/>
    </location>
</feature>
<keyword evidence="5 7" id="KW-0472">Membrane</keyword>
<keyword evidence="3 7" id="KW-0812">Transmembrane</keyword>
<feature type="region of interest" description="Disordered" evidence="6">
    <location>
        <begin position="294"/>
        <end position="327"/>
    </location>
</feature>
<evidence type="ECO:0000256" key="4">
    <source>
        <dbReference type="ARBA" id="ARBA00022989"/>
    </source>
</evidence>
<feature type="transmembrane region" description="Helical" evidence="7">
    <location>
        <begin position="693"/>
        <end position="714"/>
    </location>
</feature>
<dbReference type="Pfam" id="PF07690">
    <property type="entry name" value="MFS_1"/>
    <property type="match status" value="1"/>
</dbReference>
<feature type="domain" description="Major facilitator superfamily (MFS) profile" evidence="8">
    <location>
        <begin position="342"/>
        <end position="787"/>
    </location>
</feature>
<name>A0A8H6C4V0_9LECA</name>
<evidence type="ECO:0000259" key="8">
    <source>
        <dbReference type="PROSITE" id="PS50850"/>
    </source>
</evidence>
<proteinExistence type="inferred from homology"/>
<keyword evidence="4 7" id="KW-1133">Transmembrane helix</keyword>
<organism evidence="9 10">
    <name type="scientific">Letharia lupina</name>
    <dbReference type="NCBI Taxonomy" id="560253"/>
    <lineage>
        <taxon>Eukaryota</taxon>
        <taxon>Fungi</taxon>
        <taxon>Dikarya</taxon>
        <taxon>Ascomycota</taxon>
        <taxon>Pezizomycotina</taxon>
        <taxon>Lecanoromycetes</taxon>
        <taxon>OSLEUM clade</taxon>
        <taxon>Lecanoromycetidae</taxon>
        <taxon>Lecanorales</taxon>
        <taxon>Lecanorineae</taxon>
        <taxon>Parmeliaceae</taxon>
        <taxon>Letharia</taxon>
    </lineage>
</organism>
<feature type="compositionally biased region" description="Basic and acidic residues" evidence="6">
    <location>
        <begin position="12"/>
        <end position="35"/>
    </location>
</feature>
<keyword evidence="10" id="KW-1185">Reference proteome</keyword>
<dbReference type="PROSITE" id="PS50850">
    <property type="entry name" value="MFS"/>
    <property type="match status" value="1"/>
</dbReference>
<comment type="caution">
    <text evidence="9">The sequence shown here is derived from an EMBL/GenBank/DDBJ whole genome shotgun (WGS) entry which is preliminary data.</text>
</comment>
<dbReference type="FunFam" id="1.20.1250.20:FF:000011">
    <property type="entry name" value="MFS multidrug transporter, putative"/>
    <property type="match status" value="1"/>
</dbReference>
<feature type="transmembrane region" description="Helical" evidence="7">
    <location>
        <begin position="668"/>
        <end position="687"/>
    </location>
</feature>
<dbReference type="InterPro" id="IPR020846">
    <property type="entry name" value="MFS_dom"/>
</dbReference>
<feature type="compositionally biased region" description="Polar residues" evidence="6">
    <location>
        <begin position="73"/>
        <end position="90"/>
    </location>
</feature>